<keyword evidence="5" id="KW-0067">ATP-binding</keyword>
<dbReference type="GO" id="GO:0055085">
    <property type="term" value="P:transmembrane transport"/>
    <property type="evidence" value="ECO:0007669"/>
    <property type="project" value="UniProtKB-ARBA"/>
</dbReference>
<dbReference type="STRING" id="217511.GCA_001463845_01593"/>
<dbReference type="PROSITE" id="PS00211">
    <property type="entry name" value="ABC_TRANSPORTER_1"/>
    <property type="match status" value="1"/>
</dbReference>
<keyword evidence="4" id="KW-0547">Nucleotide-binding</keyword>
<dbReference type="InterPro" id="IPR003593">
    <property type="entry name" value="AAA+_ATPase"/>
</dbReference>
<sequence length="320" mass="34842">MSPLLDVTNLTRRFGGGRSIFGQKKPELTAVRGVDFSIERGDTLGIVGESGCGKSTLARMLVGLDTPSEGAIRLNGKDLTEGGAQTLAKTVQYVFQDPVSSLNPRHRIRTILEAPMKHLRALGSPERKAKLEELCEAVNLDPGFLERYPHEFSGGQAQRIGIARALAADPEIIVLDEPVSALDVSVQAQVLNLLGRLKRERDLTYIFISHDLAVVESVATRLAVMYFGRIVEEAPDRSAFEHPLHPYTDLLLRSAPVPGQKRVKAGGDAGELPDPYDPPKGCAFAERCPRAEGDCREVDPALETKVAGSKRRTACYHPLS</sequence>
<dbReference type="EMBL" id="AATP01000001">
    <property type="protein sequence ID" value="EAU42203.1"/>
    <property type="molecule type" value="Genomic_DNA"/>
</dbReference>
<dbReference type="Pfam" id="PF08352">
    <property type="entry name" value="oligo_HPY"/>
    <property type="match status" value="1"/>
</dbReference>
<name>Q0G811_9HYPH</name>
<proteinExistence type="inferred from homology"/>
<evidence type="ECO:0000256" key="4">
    <source>
        <dbReference type="ARBA" id="ARBA00022741"/>
    </source>
</evidence>
<dbReference type="InterPro" id="IPR017871">
    <property type="entry name" value="ABC_transporter-like_CS"/>
</dbReference>
<dbReference type="InterPro" id="IPR013563">
    <property type="entry name" value="Oligopep_ABC_C"/>
</dbReference>
<accession>Q0G811</accession>
<feature type="domain" description="ABC transporter" evidence="6">
    <location>
        <begin position="5"/>
        <end position="252"/>
    </location>
</feature>
<dbReference type="Proteomes" id="UP000004310">
    <property type="component" value="Unassembled WGS sequence"/>
</dbReference>
<dbReference type="PROSITE" id="PS50893">
    <property type="entry name" value="ABC_TRANSPORTER_2"/>
    <property type="match status" value="1"/>
</dbReference>
<dbReference type="AlphaFoldDB" id="Q0G811"/>
<dbReference type="NCBIfam" id="TIGR01727">
    <property type="entry name" value="oligo_HPY"/>
    <property type="match status" value="1"/>
</dbReference>
<keyword evidence="3" id="KW-0813">Transport</keyword>
<evidence type="ECO:0000256" key="3">
    <source>
        <dbReference type="ARBA" id="ARBA00022448"/>
    </source>
</evidence>
<comment type="caution">
    <text evidence="7">The sequence shown here is derived from an EMBL/GenBank/DDBJ whole genome shotgun (WGS) entry which is preliminary data.</text>
</comment>
<dbReference type="CDD" id="cd03257">
    <property type="entry name" value="ABC_NikE_OppD_transporters"/>
    <property type="match status" value="1"/>
</dbReference>
<dbReference type="eggNOG" id="COG4608">
    <property type="taxonomic scope" value="Bacteria"/>
</dbReference>
<dbReference type="GO" id="GO:0005886">
    <property type="term" value="C:plasma membrane"/>
    <property type="evidence" value="ECO:0007669"/>
    <property type="project" value="UniProtKB-SubCell"/>
</dbReference>
<comment type="similarity">
    <text evidence="2">Belongs to the ABC transporter superfamily.</text>
</comment>
<dbReference type="FunFam" id="3.40.50.300:FF:000016">
    <property type="entry name" value="Oligopeptide ABC transporter ATP-binding component"/>
    <property type="match status" value="1"/>
</dbReference>
<dbReference type="InterPro" id="IPR050319">
    <property type="entry name" value="ABC_transp_ATP-bind"/>
</dbReference>
<evidence type="ECO:0000259" key="6">
    <source>
        <dbReference type="PROSITE" id="PS50893"/>
    </source>
</evidence>
<dbReference type="InterPro" id="IPR027417">
    <property type="entry name" value="P-loop_NTPase"/>
</dbReference>
<dbReference type="SMART" id="SM00382">
    <property type="entry name" value="AAA"/>
    <property type="match status" value="1"/>
</dbReference>
<dbReference type="Gene3D" id="3.40.50.300">
    <property type="entry name" value="P-loop containing nucleotide triphosphate hydrolases"/>
    <property type="match status" value="1"/>
</dbReference>
<protein>
    <submittedName>
        <fullName evidence="7">ABC-type dipeptide/oligopeptide/nickel transport system, ATPase component</fullName>
    </submittedName>
</protein>
<dbReference type="SUPFAM" id="SSF52540">
    <property type="entry name" value="P-loop containing nucleoside triphosphate hydrolases"/>
    <property type="match status" value="1"/>
</dbReference>
<dbReference type="GO" id="GO:0015833">
    <property type="term" value="P:peptide transport"/>
    <property type="evidence" value="ECO:0007669"/>
    <property type="project" value="InterPro"/>
</dbReference>
<dbReference type="InterPro" id="IPR003439">
    <property type="entry name" value="ABC_transporter-like_ATP-bd"/>
</dbReference>
<evidence type="ECO:0000256" key="5">
    <source>
        <dbReference type="ARBA" id="ARBA00022840"/>
    </source>
</evidence>
<dbReference type="RefSeq" id="WP_007066178.1">
    <property type="nucleotide sequence ID" value="NZ_DS022272.1"/>
</dbReference>
<dbReference type="PANTHER" id="PTHR43776">
    <property type="entry name" value="TRANSPORT ATP-BINDING PROTEIN"/>
    <property type="match status" value="1"/>
</dbReference>
<evidence type="ECO:0000256" key="2">
    <source>
        <dbReference type="ARBA" id="ARBA00005417"/>
    </source>
</evidence>
<dbReference type="GO" id="GO:0005524">
    <property type="term" value="F:ATP binding"/>
    <property type="evidence" value="ECO:0007669"/>
    <property type="project" value="UniProtKB-KW"/>
</dbReference>
<gene>
    <name evidence="7" type="ORF">FP2506_05176</name>
</gene>
<dbReference type="GO" id="GO:0016887">
    <property type="term" value="F:ATP hydrolysis activity"/>
    <property type="evidence" value="ECO:0007669"/>
    <property type="project" value="InterPro"/>
</dbReference>
<reference evidence="7 8" key="1">
    <citation type="journal article" date="2010" name="J. Bacteriol.">
        <title>Genome sequence of Fulvimarina pelagi HTCC2506T, a Mn(II)-oxidizing alphaproteobacterium possessing an aerobic anoxygenic photosynthetic gene cluster and Xanthorhodopsin.</title>
        <authorList>
            <person name="Kang I."/>
            <person name="Oh H.M."/>
            <person name="Lim S.I."/>
            <person name="Ferriera S."/>
            <person name="Giovannoni S.J."/>
            <person name="Cho J.C."/>
        </authorList>
    </citation>
    <scope>NUCLEOTIDE SEQUENCE [LARGE SCALE GENOMIC DNA]</scope>
    <source>
        <strain evidence="7 8">HTCC2506</strain>
    </source>
</reference>
<dbReference type="Pfam" id="PF00005">
    <property type="entry name" value="ABC_tran"/>
    <property type="match status" value="1"/>
</dbReference>
<keyword evidence="8" id="KW-1185">Reference proteome</keyword>
<comment type="subcellular location">
    <subcellularLocation>
        <location evidence="1">Cell inner membrane</location>
        <topology evidence="1">Peripheral membrane protein</topology>
    </subcellularLocation>
</comment>
<evidence type="ECO:0000256" key="1">
    <source>
        <dbReference type="ARBA" id="ARBA00004417"/>
    </source>
</evidence>
<evidence type="ECO:0000313" key="7">
    <source>
        <dbReference type="EMBL" id="EAU42203.1"/>
    </source>
</evidence>
<dbReference type="HOGENOM" id="CLU_000604_1_23_5"/>
<evidence type="ECO:0000313" key="8">
    <source>
        <dbReference type="Proteomes" id="UP000004310"/>
    </source>
</evidence>
<organism evidence="7 8">
    <name type="scientific">Fulvimarina pelagi HTCC2506</name>
    <dbReference type="NCBI Taxonomy" id="314231"/>
    <lineage>
        <taxon>Bacteria</taxon>
        <taxon>Pseudomonadati</taxon>
        <taxon>Pseudomonadota</taxon>
        <taxon>Alphaproteobacteria</taxon>
        <taxon>Hyphomicrobiales</taxon>
        <taxon>Aurantimonadaceae</taxon>
        <taxon>Fulvimarina</taxon>
    </lineage>
</organism>